<reference evidence="3" key="1">
    <citation type="journal article" date="2020" name="bioRxiv">
        <title>Chromosome-level reference genome of the European wasp spider Argiope bruennichi: a resource for studies on range expansion and evolutionary adaptation.</title>
        <authorList>
            <person name="Sheffer M.M."/>
            <person name="Hoppe A."/>
            <person name="Krehenwinkel H."/>
            <person name="Uhl G."/>
            <person name="Kuss A.W."/>
            <person name="Jensen L."/>
            <person name="Jensen C."/>
            <person name="Gillespie R.G."/>
            <person name="Hoff K.J."/>
            <person name="Prost S."/>
        </authorList>
    </citation>
    <scope>NUCLEOTIDE SEQUENCE</scope>
</reference>
<evidence type="ECO:0000256" key="1">
    <source>
        <dbReference type="SAM" id="Phobius"/>
    </source>
</evidence>
<dbReference type="AlphaFoldDB" id="A0A8T0EFS5"/>
<evidence type="ECO:0000313" key="4">
    <source>
        <dbReference type="Proteomes" id="UP000807504"/>
    </source>
</evidence>
<dbReference type="Proteomes" id="UP000807504">
    <property type="component" value="Unassembled WGS sequence"/>
</dbReference>
<dbReference type="CDD" id="cd00121">
    <property type="entry name" value="MATH"/>
    <property type="match status" value="1"/>
</dbReference>
<evidence type="ECO:0000259" key="2">
    <source>
        <dbReference type="PROSITE" id="PS50144"/>
    </source>
</evidence>
<dbReference type="Pfam" id="PF22486">
    <property type="entry name" value="MATH_2"/>
    <property type="match status" value="1"/>
</dbReference>
<accession>A0A8T0EFS5</accession>
<evidence type="ECO:0000313" key="3">
    <source>
        <dbReference type="EMBL" id="KAF8771473.1"/>
    </source>
</evidence>
<gene>
    <name evidence="3" type="ORF">HNY73_018892</name>
</gene>
<keyword evidence="1" id="KW-1133">Transmembrane helix</keyword>
<keyword evidence="1" id="KW-0812">Transmembrane</keyword>
<feature type="domain" description="MATH" evidence="2">
    <location>
        <begin position="11"/>
        <end position="140"/>
    </location>
</feature>
<comment type="caution">
    <text evidence="3">The sequence shown here is derived from an EMBL/GenBank/DDBJ whole genome shotgun (WGS) entry which is preliminary data.</text>
</comment>
<reference evidence="3" key="2">
    <citation type="submission" date="2020-06" db="EMBL/GenBank/DDBJ databases">
        <authorList>
            <person name="Sheffer M."/>
        </authorList>
    </citation>
    <scope>NUCLEOTIDE SEQUENCE</scope>
</reference>
<dbReference type="Gene3D" id="2.60.210.10">
    <property type="entry name" value="Apoptosis, Tumor Necrosis Factor Receptor Associated Protein 2, Chain A"/>
    <property type="match status" value="1"/>
</dbReference>
<feature type="transmembrane region" description="Helical" evidence="1">
    <location>
        <begin position="334"/>
        <end position="354"/>
    </location>
</feature>
<dbReference type="SUPFAM" id="SSF49599">
    <property type="entry name" value="TRAF domain-like"/>
    <property type="match status" value="1"/>
</dbReference>
<dbReference type="PROSITE" id="PS50144">
    <property type="entry name" value="MATH"/>
    <property type="match status" value="1"/>
</dbReference>
<keyword evidence="1" id="KW-0472">Membrane</keyword>
<dbReference type="EMBL" id="JABXBU010002228">
    <property type="protein sequence ID" value="KAF8771473.1"/>
    <property type="molecule type" value="Genomic_DNA"/>
</dbReference>
<keyword evidence="4" id="KW-1185">Reference proteome</keyword>
<sequence>MTSFVVEERIGYTFQWKIENFSYSWHKTGYKIASPDFVLDRFGNTKWNLNLYPRGDQNQNYIGFYLKRKGEHGPKYIEINCELQFLSKEGYLLKAWRDLDAIFEKDMSRGYPEFIKRQTVLIDERETYLPNDTLTAVCQIRNSEQRVKLIKKFFARTVIKVNRASFYWNIERFRYLEHNQKNSLKIKSMANKKMLTLNFYLEGEECSLESANVSISLHERKIKFLILKVFLVDISGKQFNCGQKAFFCNDFDQNMTILLKFTRNYIIENRNKYLVDGELCLKCECAYSNEFAFQATEEFDLGVIFSESNHKAFENFNNNVEQPVFLATFFKKKIFATIVLLSCIIHFLLDFSVLEF</sequence>
<dbReference type="InterPro" id="IPR008974">
    <property type="entry name" value="TRAF-like"/>
</dbReference>
<dbReference type="InterPro" id="IPR002083">
    <property type="entry name" value="MATH/TRAF_dom"/>
</dbReference>
<proteinExistence type="predicted"/>
<protein>
    <recommendedName>
        <fullName evidence="2">MATH domain-containing protein</fullName>
    </recommendedName>
</protein>
<name>A0A8T0EFS5_ARGBR</name>
<organism evidence="3 4">
    <name type="scientific">Argiope bruennichi</name>
    <name type="common">Wasp spider</name>
    <name type="synonym">Aranea bruennichi</name>
    <dbReference type="NCBI Taxonomy" id="94029"/>
    <lineage>
        <taxon>Eukaryota</taxon>
        <taxon>Metazoa</taxon>
        <taxon>Ecdysozoa</taxon>
        <taxon>Arthropoda</taxon>
        <taxon>Chelicerata</taxon>
        <taxon>Arachnida</taxon>
        <taxon>Araneae</taxon>
        <taxon>Araneomorphae</taxon>
        <taxon>Entelegynae</taxon>
        <taxon>Araneoidea</taxon>
        <taxon>Araneidae</taxon>
        <taxon>Argiope</taxon>
    </lineage>
</organism>